<dbReference type="InterPro" id="IPR009072">
    <property type="entry name" value="Histone-fold"/>
</dbReference>
<sequence>MTVMGVARFERFFRAAAGLNIDKSDLKRYNDFIDQKLYDLLLMGAAVAKANRRDVLEPHDLPITKGLQECVHRFRRLDEEVEVEPLLERLARRPPLDATPSEETEHRLPEIAGGLSVALAEAFKIIDPKLKNPQTRHWEHVTSLFDLLI</sequence>
<dbReference type="Pfam" id="PF09123">
    <property type="entry name" value="DUF1931"/>
    <property type="match status" value="1"/>
</dbReference>
<dbReference type="GO" id="GO:0046982">
    <property type="term" value="F:protein heterodimerization activity"/>
    <property type="evidence" value="ECO:0007669"/>
    <property type="project" value="InterPro"/>
</dbReference>
<proteinExistence type="predicted"/>
<dbReference type="Gene3D" id="1.10.20.10">
    <property type="entry name" value="Histone, subunit A"/>
    <property type="match status" value="1"/>
</dbReference>
<evidence type="ECO:0000313" key="1">
    <source>
        <dbReference type="EMBL" id="MBO2448631.1"/>
    </source>
</evidence>
<dbReference type="Proteomes" id="UP000669179">
    <property type="component" value="Unassembled WGS sequence"/>
</dbReference>
<dbReference type="RefSeq" id="WP_208256297.1">
    <property type="nucleotide sequence ID" value="NZ_JAGEOJ010000006.1"/>
</dbReference>
<reference evidence="1" key="1">
    <citation type="submission" date="2021-03" db="EMBL/GenBank/DDBJ databases">
        <authorList>
            <person name="Kanchanasin P."/>
            <person name="Saeng-In P."/>
            <person name="Phongsopitanun W."/>
            <person name="Yuki M."/>
            <person name="Kudo T."/>
            <person name="Ohkuma M."/>
            <person name="Tanasupawat S."/>
        </authorList>
    </citation>
    <scope>NUCLEOTIDE SEQUENCE</scope>
    <source>
        <strain evidence="1">GKU 128</strain>
    </source>
</reference>
<gene>
    <name evidence="1" type="ORF">J4573_16130</name>
</gene>
<comment type="caution">
    <text evidence="1">The sequence shown here is derived from an EMBL/GenBank/DDBJ whole genome shotgun (WGS) entry which is preliminary data.</text>
</comment>
<dbReference type="CDD" id="cd22922">
    <property type="entry name" value="HFD_Aq328-like_rpt1"/>
    <property type="match status" value="1"/>
</dbReference>
<accession>A0A939P9S0</accession>
<dbReference type="CDD" id="cd22923">
    <property type="entry name" value="HFD_Aq328-like_rpt2"/>
    <property type="match status" value="1"/>
</dbReference>
<dbReference type="SUPFAM" id="SSF47113">
    <property type="entry name" value="Histone-fold"/>
    <property type="match status" value="1"/>
</dbReference>
<dbReference type="AlphaFoldDB" id="A0A939P9S0"/>
<dbReference type="EMBL" id="JAGEOJ010000006">
    <property type="protein sequence ID" value="MBO2448631.1"/>
    <property type="molecule type" value="Genomic_DNA"/>
</dbReference>
<protein>
    <submittedName>
        <fullName evidence="1">DUF1931 family protein</fullName>
    </submittedName>
</protein>
<evidence type="ECO:0000313" key="2">
    <source>
        <dbReference type="Proteomes" id="UP000669179"/>
    </source>
</evidence>
<dbReference type="InterPro" id="IPR015207">
    <property type="entry name" value="DUF1931"/>
</dbReference>
<name>A0A939P9S0_9ACTN</name>
<keyword evidence="2" id="KW-1185">Reference proteome</keyword>
<organism evidence="1 2">
    <name type="scientific">Actinomadura barringtoniae</name>
    <dbReference type="NCBI Taxonomy" id="1427535"/>
    <lineage>
        <taxon>Bacteria</taxon>
        <taxon>Bacillati</taxon>
        <taxon>Actinomycetota</taxon>
        <taxon>Actinomycetes</taxon>
        <taxon>Streptosporangiales</taxon>
        <taxon>Thermomonosporaceae</taxon>
        <taxon>Actinomadura</taxon>
    </lineage>
</organism>